<dbReference type="EMBL" id="CM032186">
    <property type="protein sequence ID" value="KAG7091606.1"/>
    <property type="molecule type" value="Genomic_DNA"/>
</dbReference>
<dbReference type="OrthoDB" id="3262643at2759"/>
<dbReference type="Proteomes" id="UP001049176">
    <property type="component" value="Chromosome 6"/>
</dbReference>
<gene>
    <name evidence="1" type="ORF">E1B28_010625</name>
</gene>
<organism evidence="1 2">
    <name type="scientific">Marasmius oreades</name>
    <name type="common">fairy-ring Marasmius</name>
    <dbReference type="NCBI Taxonomy" id="181124"/>
    <lineage>
        <taxon>Eukaryota</taxon>
        <taxon>Fungi</taxon>
        <taxon>Dikarya</taxon>
        <taxon>Basidiomycota</taxon>
        <taxon>Agaricomycotina</taxon>
        <taxon>Agaricomycetes</taxon>
        <taxon>Agaricomycetidae</taxon>
        <taxon>Agaricales</taxon>
        <taxon>Marasmiineae</taxon>
        <taxon>Marasmiaceae</taxon>
        <taxon>Marasmius</taxon>
    </lineage>
</organism>
<protein>
    <submittedName>
        <fullName evidence="1">Uncharacterized protein</fullName>
    </submittedName>
</protein>
<keyword evidence="2" id="KW-1185">Reference proteome</keyword>
<dbReference type="KEGG" id="more:E1B28_010625"/>
<sequence>MTPSVEAKIGKSLRKQLDDMGLQSVKIIGFEHNWIYAGDYPVSLVREIVVLPKKIREADYHG</sequence>
<accession>A0A9P7USW1</accession>
<proteinExistence type="predicted"/>
<evidence type="ECO:0000313" key="1">
    <source>
        <dbReference type="EMBL" id="KAG7091606.1"/>
    </source>
</evidence>
<dbReference type="AlphaFoldDB" id="A0A9P7USW1"/>
<evidence type="ECO:0000313" key="2">
    <source>
        <dbReference type="Proteomes" id="UP001049176"/>
    </source>
</evidence>
<dbReference type="RefSeq" id="XP_043008076.1">
    <property type="nucleotide sequence ID" value="XM_043155604.1"/>
</dbReference>
<reference evidence="1" key="1">
    <citation type="journal article" date="2021" name="Genome Biol. Evol.">
        <title>The assembled and annotated genome of the fairy-ring fungus Marasmius oreades.</title>
        <authorList>
            <person name="Hiltunen M."/>
            <person name="Ament-Velasquez S.L."/>
            <person name="Johannesson H."/>
        </authorList>
    </citation>
    <scope>NUCLEOTIDE SEQUENCE</scope>
    <source>
        <strain evidence="1">03SP1</strain>
    </source>
</reference>
<dbReference type="GeneID" id="66079701"/>
<comment type="caution">
    <text evidence="1">The sequence shown here is derived from an EMBL/GenBank/DDBJ whole genome shotgun (WGS) entry which is preliminary data.</text>
</comment>
<name>A0A9P7USW1_9AGAR</name>